<proteinExistence type="predicted"/>
<dbReference type="AlphaFoldDB" id="A0A9E8SIL5"/>
<organism evidence="1 2">
    <name type="scientific">Dyadobacter pollutisoli</name>
    <dbReference type="NCBI Taxonomy" id="2910158"/>
    <lineage>
        <taxon>Bacteria</taxon>
        <taxon>Pseudomonadati</taxon>
        <taxon>Bacteroidota</taxon>
        <taxon>Cytophagia</taxon>
        <taxon>Cytophagales</taxon>
        <taxon>Spirosomataceae</taxon>
        <taxon>Dyadobacter</taxon>
    </lineage>
</organism>
<keyword evidence="2" id="KW-1185">Reference proteome</keyword>
<sequence length="41" mass="5020">MRLSKAEEQIMEQVWKHENTELDKYISRAGWVGERPNKFRK</sequence>
<dbReference type="Proteomes" id="UP001164653">
    <property type="component" value="Chromosome"/>
</dbReference>
<accession>A0A9E8SIL5</accession>
<gene>
    <name evidence="1" type="ORF">ON006_16065</name>
</gene>
<dbReference type="KEGG" id="dpf:ON006_16065"/>
<protein>
    <submittedName>
        <fullName evidence="1">Uncharacterized protein</fullName>
    </submittedName>
</protein>
<evidence type="ECO:0000313" key="2">
    <source>
        <dbReference type="Proteomes" id="UP001164653"/>
    </source>
</evidence>
<dbReference type="RefSeq" id="WP_255772977.1">
    <property type="nucleotide sequence ID" value="NZ_CP112998.1"/>
</dbReference>
<evidence type="ECO:0000313" key="1">
    <source>
        <dbReference type="EMBL" id="WAC09269.1"/>
    </source>
</evidence>
<reference evidence="1" key="1">
    <citation type="submission" date="2022-11" db="EMBL/GenBank/DDBJ databases">
        <title>Dyadobacter pollutisoli sp. nov., isolated from plastic dumped soil.</title>
        <authorList>
            <person name="Kim J.M."/>
            <person name="Kim K.R."/>
            <person name="Lee J.K."/>
            <person name="Hao L."/>
            <person name="Jeon C.O."/>
        </authorList>
    </citation>
    <scope>NUCLEOTIDE SEQUENCE</scope>
    <source>
        <strain evidence="1">U1</strain>
    </source>
</reference>
<name>A0A9E8SIL5_9BACT</name>
<dbReference type="EMBL" id="CP112998">
    <property type="protein sequence ID" value="WAC09269.1"/>
    <property type="molecule type" value="Genomic_DNA"/>
</dbReference>